<sequence length="358" mass="38042">MWEVLGEGGPRFGFPEVAGFPRAPKFVGGRREFPSGEEARINEIQANTFRAFVNICPDFNTIAPIITEEDKRNKAQLNDQIKRRGGSSALSSSAPMSPSSHASGQQPATDELQKSKRSLFGGRRKSTNVEQLAAVDPGEAGRTTDRKTSKKERNNTERRRPGEGPGSTAKGPLSVQLSPEEVAQYKEQMIKKYEQQQEVVAKSSQGLAAVPVLAGPDAGRGVEPAANPSADPKGGGPTAATLLAPNHPSSWVGAWAWTWAGAGAGASSAAADGGGPFACDRPTTSCATVIKTVEPQERLAIELHPSKEGSSLLTIAITIIFFSVGGLTRLIEDDPDNALENKYGKHMVANPLNELLDY</sequence>
<accession>L8HBI6</accession>
<name>L8HBI6_ACACF</name>
<dbReference type="GeneID" id="14922678"/>
<dbReference type="EMBL" id="KB007900">
    <property type="protein sequence ID" value="ELR21766.1"/>
    <property type="molecule type" value="Genomic_DNA"/>
</dbReference>
<evidence type="ECO:0000313" key="3">
    <source>
        <dbReference type="Proteomes" id="UP000011083"/>
    </source>
</evidence>
<organism evidence="2 3">
    <name type="scientific">Acanthamoeba castellanii (strain ATCC 30010 / Neff)</name>
    <dbReference type="NCBI Taxonomy" id="1257118"/>
    <lineage>
        <taxon>Eukaryota</taxon>
        <taxon>Amoebozoa</taxon>
        <taxon>Discosea</taxon>
        <taxon>Longamoebia</taxon>
        <taxon>Centramoebida</taxon>
        <taxon>Acanthamoebidae</taxon>
        <taxon>Acanthamoeba</taxon>
    </lineage>
</organism>
<dbReference type="Proteomes" id="UP000011083">
    <property type="component" value="Unassembled WGS sequence"/>
</dbReference>
<feature type="region of interest" description="Disordered" evidence="1">
    <location>
        <begin position="82"/>
        <end position="175"/>
    </location>
</feature>
<evidence type="ECO:0000313" key="2">
    <source>
        <dbReference type="EMBL" id="ELR21766.1"/>
    </source>
</evidence>
<dbReference type="VEuPathDB" id="AmoebaDB:ACA1_385420"/>
<feature type="compositionally biased region" description="Low complexity" evidence="1">
    <location>
        <begin position="86"/>
        <end position="104"/>
    </location>
</feature>
<protein>
    <submittedName>
        <fullName evidence="2">Uncharacterized protein</fullName>
    </submittedName>
</protein>
<gene>
    <name evidence="2" type="ORF">ACA1_385420</name>
</gene>
<dbReference type="AlphaFoldDB" id="L8HBI6"/>
<dbReference type="KEGG" id="acan:ACA1_385420"/>
<feature type="compositionally biased region" description="Basic and acidic residues" evidence="1">
    <location>
        <begin position="142"/>
        <end position="162"/>
    </location>
</feature>
<proteinExistence type="predicted"/>
<evidence type="ECO:0000256" key="1">
    <source>
        <dbReference type="SAM" id="MobiDB-lite"/>
    </source>
</evidence>
<dbReference type="RefSeq" id="XP_004347148.1">
    <property type="nucleotide sequence ID" value="XM_004347098.1"/>
</dbReference>
<reference evidence="2 3" key="1">
    <citation type="journal article" date="2013" name="Genome Biol.">
        <title>Genome of Acanthamoeba castellanii highlights extensive lateral gene transfer and early evolution of tyrosine kinase signaling.</title>
        <authorList>
            <person name="Clarke M."/>
            <person name="Lohan A.J."/>
            <person name="Liu B."/>
            <person name="Lagkouvardos I."/>
            <person name="Roy S."/>
            <person name="Zafar N."/>
            <person name="Bertelli C."/>
            <person name="Schilde C."/>
            <person name="Kianianmomeni A."/>
            <person name="Burglin T.R."/>
            <person name="Frech C."/>
            <person name="Turcotte B."/>
            <person name="Kopec K.O."/>
            <person name="Synnott J.M."/>
            <person name="Choo C."/>
            <person name="Paponov I."/>
            <person name="Finkler A."/>
            <person name="Soon Heng Tan C."/>
            <person name="Hutchins A.P."/>
            <person name="Weinmeier T."/>
            <person name="Rattei T."/>
            <person name="Chu J.S."/>
            <person name="Gimenez G."/>
            <person name="Irimia M."/>
            <person name="Rigden D.J."/>
            <person name="Fitzpatrick D.A."/>
            <person name="Lorenzo-Morales J."/>
            <person name="Bateman A."/>
            <person name="Chiu C.H."/>
            <person name="Tang P."/>
            <person name="Hegemann P."/>
            <person name="Fromm H."/>
            <person name="Raoult D."/>
            <person name="Greub G."/>
            <person name="Miranda-Saavedra D."/>
            <person name="Chen N."/>
            <person name="Nash P."/>
            <person name="Ginger M.L."/>
            <person name="Horn M."/>
            <person name="Schaap P."/>
            <person name="Caler L."/>
            <person name="Loftus B."/>
        </authorList>
    </citation>
    <scope>NUCLEOTIDE SEQUENCE [LARGE SCALE GENOMIC DNA]</scope>
    <source>
        <strain evidence="2 3">Neff</strain>
    </source>
</reference>
<keyword evidence="3" id="KW-1185">Reference proteome</keyword>